<organism evidence="1 2">
    <name type="scientific">Amniculicola lignicola CBS 123094</name>
    <dbReference type="NCBI Taxonomy" id="1392246"/>
    <lineage>
        <taxon>Eukaryota</taxon>
        <taxon>Fungi</taxon>
        <taxon>Dikarya</taxon>
        <taxon>Ascomycota</taxon>
        <taxon>Pezizomycotina</taxon>
        <taxon>Dothideomycetes</taxon>
        <taxon>Pleosporomycetidae</taxon>
        <taxon>Pleosporales</taxon>
        <taxon>Amniculicolaceae</taxon>
        <taxon>Amniculicola</taxon>
    </lineage>
</organism>
<reference evidence="1" key="1">
    <citation type="journal article" date="2020" name="Stud. Mycol.">
        <title>101 Dothideomycetes genomes: a test case for predicting lifestyles and emergence of pathogens.</title>
        <authorList>
            <person name="Haridas S."/>
            <person name="Albert R."/>
            <person name="Binder M."/>
            <person name="Bloem J."/>
            <person name="Labutti K."/>
            <person name="Salamov A."/>
            <person name="Andreopoulos B."/>
            <person name="Baker S."/>
            <person name="Barry K."/>
            <person name="Bills G."/>
            <person name="Bluhm B."/>
            <person name="Cannon C."/>
            <person name="Castanera R."/>
            <person name="Culley D."/>
            <person name="Daum C."/>
            <person name="Ezra D."/>
            <person name="Gonzalez J."/>
            <person name="Henrissat B."/>
            <person name="Kuo A."/>
            <person name="Liang C."/>
            <person name="Lipzen A."/>
            <person name="Lutzoni F."/>
            <person name="Magnuson J."/>
            <person name="Mondo S."/>
            <person name="Nolan M."/>
            <person name="Ohm R."/>
            <person name="Pangilinan J."/>
            <person name="Park H.-J."/>
            <person name="Ramirez L."/>
            <person name="Alfaro M."/>
            <person name="Sun H."/>
            <person name="Tritt A."/>
            <person name="Yoshinaga Y."/>
            <person name="Zwiers L.-H."/>
            <person name="Turgeon B."/>
            <person name="Goodwin S."/>
            <person name="Spatafora J."/>
            <person name="Crous P."/>
            <person name="Grigoriev I."/>
        </authorList>
    </citation>
    <scope>NUCLEOTIDE SEQUENCE</scope>
    <source>
        <strain evidence="1">CBS 123094</strain>
    </source>
</reference>
<name>A0A6A5WI03_9PLEO</name>
<accession>A0A6A5WI03</accession>
<dbReference type="EMBL" id="ML977589">
    <property type="protein sequence ID" value="KAF2000439.1"/>
    <property type="molecule type" value="Genomic_DNA"/>
</dbReference>
<proteinExistence type="predicted"/>
<evidence type="ECO:0000313" key="1">
    <source>
        <dbReference type="EMBL" id="KAF2000439.1"/>
    </source>
</evidence>
<evidence type="ECO:0008006" key="3">
    <source>
        <dbReference type="Google" id="ProtNLM"/>
    </source>
</evidence>
<dbReference type="OrthoDB" id="3794732at2759"/>
<sequence>MAWPNEDPPVTLPEDNMTSSVSQIDFTGPLYKILNLTDGEPASVNKDSFSAGSKFFRRAIKANAAALRDDPYTKPALQRYFYWIQSRKIAVPRGYEQQHVTLAHAYAISELIKYTKFKNAIINSFIVGREETELPEADATNIIYNNTPPHSPARRLMADFCAYYVNFEDSEWTEILANCHSDYLLDVIVIMKTFRDLLDDPPRDPGRANHTSYQ</sequence>
<keyword evidence="2" id="KW-1185">Reference proteome</keyword>
<dbReference type="Proteomes" id="UP000799779">
    <property type="component" value="Unassembled WGS sequence"/>
</dbReference>
<evidence type="ECO:0000313" key="2">
    <source>
        <dbReference type="Proteomes" id="UP000799779"/>
    </source>
</evidence>
<dbReference type="AlphaFoldDB" id="A0A6A5WI03"/>
<protein>
    <recommendedName>
        <fullName evidence="3">BTB domain-containing protein</fullName>
    </recommendedName>
</protein>
<gene>
    <name evidence="1" type="ORF">P154DRAFT_576116</name>
</gene>